<evidence type="ECO:0000313" key="1">
    <source>
        <dbReference type="EMBL" id="MBB6554285.1"/>
    </source>
</evidence>
<evidence type="ECO:0000313" key="2">
    <source>
        <dbReference type="Proteomes" id="UP000565579"/>
    </source>
</evidence>
<reference evidence="1 2" key="1">
    <citation type="submission" date="2020-08" db="EMBL/GenBank/DDBJ databases">
        <title>Sequencing the genomes of 1000 actinobacteria strains.</title>
        <authorList>
            <person name="Klenk H.-P."/>
        </authorList>
    </citation>
    <scope>NUCLEOTIDE SEQUENCE [LARGE SCALE GENOMIC DNA]</scope>
    <source>
        <strain evidence="1 2">DSM 43768</strain>
    </source>
</reference>
<organism evidence="1 2">
    <name type="scientific">Nonomuraea rubra</name>
    <dbReference type="NCBI Taxonomy" id="46180"/>
    <lineage>
        <taxon>Bacteria</taxon>
        <taxon>Bacillati</taxon>
        <taxon>Actinomycetota</taxon>
        <taxon>Actinomycetes</taxon>
        <taxon>Streptosporangiales</taxon>
        <taxon>Streptosporangiaceae</taxon>
        <taxon>Nonomuraea</taxon>
    </lineage>
</organism>
<dbReference type="Proteomes" id="UP000565579">
    <property type="component" value="Unassembled WGS sequence"/>
</dbReference>
<dbReference type="AlphaFoldDB" id="A0A7X0P2W4"/>
<dbReference type="EMBL" id="JACHMI010000001">
    <property type="protein sequence ID" value="MBB6554285.1"/>
    <property type="molecule type" value="Genomic_DNA"/>
</dbReference>
<name>A0A7X0P2W4_9ACTN</name>
<gene>
    <name evidence="1" type="ORF">HD593_009080</name>
</gene>
<sequence length="31" mass="3645">MPARVIVRNRCSLWLFASNRQRVTTVSTEPR</sequence>
<keyword evidence="2" id="KW-1185">Reference proteome</keyword>
<accession>A0A7X0P2W4</accession>
<protein>
    <submittedName>
        <fullName evidence="1">Uncharacterized protein</fullName>
    </submittedName>
</protein>
<proteinExistence type="predicted"/>
<comment type="caution">
    <text evidence="1">The sequence shown here is derived from an EMBL/GenBank/DDBJ whole genome shotgun (WGS) entry which is preliminary data.</text>
</comment>